<dbReference type="InterPro" id="IPR041249">
    <property type="entry name" value="HEPN_DZIP3"/>
</dbReference>
<feature type="domain" description="DZIP3-like HEPN" evidence="2">
    <location>
        <begin position="117"/>
        <end position="198"/>
    </location>
</feature>
<dbReference type="Pfam" id="PF18738">
    <property type="entry name" value="HEPN_DZIP3"/>
    <property type="match status" value="1"/>
</dbReference>
<name>A0A6J8CLI8_MYTCO</name>
<gene>
    <name evidence="3" type="ORF">MCOR_30670</name>
</gene>
<dbReference type="AlphaFoldDB" id="A0A6J8CLI8"/>
<evidence type="ECO:0000313" key="4">
    <source>
        <dbReference type="Proteomes" id="UP000507470"/>
    </source>
</evidence>
<organism evidence="3 4">
    <name type="scientific">Mytilus coruscus</name>
    <name type="common">Sea mussel</name>
    <dbReference type="NCBI Taxonomy" id="42192"/>
    <lineage>
        <taxon>Eukaryota</taxon>
        <taxon>Metazoa</taxon>
        <taxon>Spiralia</taxon>
        <taxon>Lophotrochozoa</taxon>
        <taxon>Mollusca</taxon>
        <taxon>Bivalvia</taxon>
        <taxon>Autobranchia</taxon>
        <taxon>Pteriomorphia</taxon>
        <taxon>Mytilida</taxon>
        <taxon>Mytiloidea</taxon>
        <taxon>Mytilidae</taxon>
        <taxon>Mytilinae</taxon>
        <taxon>Mytilus</taxon>
    </lineage>
</organism>
<keyword evidence="1" id="KW-1133">Transmembrane helix</keyword>
<evidence type="ECO:0000256" key="1">
    <source>
        <dbReference type="SAM" id="Phobius"/>
    </source>
</evidence>
<keyword evidence="4" id="KW-1185">Reference proteome</keyword>
<sequence>MAGAYTSETGIVVMVGACTEAGVLWSWLVLTLAKLEHCSHVKCPYWNWSIVVIVCACTGAGAFWEDCLATTIEFKTEVFYKIDEIRAMIELEVEGSLLPNLNGIKVLSIKLKYEHLVPSSQNFSMRLMICLLRNLADYRKVDKSSAIDLERITKCRNEIAHIPVSHISEGKYGEMLDILTEALQRLGGSKYFTLVNKLDLIMKKSTSQEVFLRKLKTNLDSTLESVPENDQLDYDEDLNSGSESERKQLNLKLAFLLNRLVERVTRELFNKEFPPKQLAETIKKKQGKLLDLKKKKKLTQTQCMSLFPSTGGSPSSEKFEFALMVRLVWEFHEKEEYITKEMYCDLQELERLTDSLKKLNYSQIEMAKIVKASTKCI</sequence>
<accession>A0A6J8CLI8</accession>
<keyword evidence="1" id="KW-0472">Membrane</keyword>
<reference evidence="3 4" key="1">
    <citation type="submission" date="2020-06" db="EMBL/GenBank/DDBJ databases">
        <authorList>
            <person name="Li R."/>
            <person name="Bekaert M."/>
        </authorList>
    </citation>
    <scope>NUCLEOTIDE SEQUENCE [LARGE SCALE GENOMIC DNA]</scope>
    <source>
        <strain evidence="4">wild</strain>
    </source>
</reference>
<feature type="transmembrane region" description="Helical" evidence="1">
    <location>
        <begin position="45"/>
        <end position="64"/>
    </location>
</feature>
<feature type="transmembrane region" description="Helical" evidence="1">
    <location>
        <begin position="12"/>
        <end position="33"/>
    </location>
</feature>
<protein>
    <recommendedName>
        <fullName evidence="2">DZIP3-like HEPN domain-containing protein</fullName>
    </recommendedName>
</protein>
<keyword evidence="1" id="KW-0812">Transmembrane</keyword>
<dbReference type="EMBL" id="CACVKT020005601">
    <property type="protein sequence ID" value="CAC5396067.1"/>
    <property type="molecule type" value="Genomic_DNA"/>
</dbReference>
<evidence type="ECO:0000313" key="3">
    <source>
        <dbReference type="EMBL" id="CAC5396067.1"/>
    </source>
</evidence>
<evidence type="ECO:0000259" key="2">
    <source>
        <dbReference type="Pfam" id="PF18738"/>
    </source>
</evidence>
<proteinExistence type="predicted"/>
<dbReference type="Proteomes" id="UP000507470">
    <property type="component" value="Unassembled WGS sequence"/>
</dbReference>